<feature type="signal peptide" evidence="4">
    <location>
        <begin position="1"/>
        <end position="22"/>
    </location>
</feature>
<feature type="compositionally biased region" description="Pro residues" evidence="3">
    <location>
        <begin position="46"/>
        <end position="56"/>
    </location>
</feature>
<sequence length="227" mass="23042">MAAKTTKTVAPLLLGLCLAACGGGGGGDDGPQPTATPTASATPVPTTAPTPLPTAVPTPTATPVVGSDLSTVRSVTLGQLEHRYRLYVPARLVSAADVPLVISLHGGGTDAANHDVFTRLRLTAAAQGFALMTPDGYGQTWNAGTCCAPSSAFRIDHVGAIDAMLDDVATVIAVDGDRVFATGHSNGGMLAYRLACELSERIAAIAPNAAVMMDTDLDTTPPTEVYA</sequence>
<feature type="region of interest" description="Disordered" evidence="3">
    <location>
        <begin position="25"/>
        <end position="65"/>
    </location>
</feature>
<evidence type="ECO:0000256" key="2">
    <source>
        <dbReference type="ARBA" id="ARBA00022801"/>
    </source>
</evidence>
<dbReference type="EMBL" id="QICN01000007">
    <property type="protein sequence ID" value="PXV66525.1"/>
    <property type="molecule type" value="Genomic_DNA"/>
</dbReference>
<dbReference type="Pfam" id="PF10503">
    <property type="entry name" value="Esterase_PHB"/>
    <property type="match status" value="1"/>
</dbReference>
<proteinExistence type="predicted"/>
<dbReference type="PANTHER" id="PTHR43037">
    <property type="entry name" value="UNNAMED PRODUCT-RELATED"/>
    <property type="match status" value="1"/>
</dbReference>
<dbReference type="InterPro" id="IPR050955">
    <property type="entry name" value="Plant_Biomass_Hydrol_Est"/>
</dbReference>
<dbReference type="OrthoDB" id="5291933at2"/>
<reference evidence="5 6" key="1">
    <citation type="submission" date="2018-04" db="EMBL/GenBank/DDBJ databases">
        <title>Genomic Encyclopedia of Type Strains, Phase IV (KMG-IV): sequencing the most valuable type-strain genomes for metagenomic binning, comparative biology and taxonomic classification.</title>
        <authorList>
            <person name="Goeker M."/>
        </authorList>
    </citation>
    <scope>NUCLEOTIDE SEQUENCE [LARGE SCALE GENOMIC DNA]</scope>
    <source>
        <strain evidence="5 6">DSM 104150</strain>
    </source>
</reference>
<evidence type="ECO:0000256" key="1">
    <source>
        <dbReference type="ARBA" id="ARBA00022729"/>
    </source>
</evidence>
<dbReference type="InterPro" id="IPR029058">
    <property type="entry name" value="AB_hydrolase_fold"/>
</dbReference>
<evidence type="ECO:0000256" key="3">
    <source>
        <dbReference type="SAM" id="MobiDB-lite"/>
    </source>
</evidence>
<organism evidence="5 6">
    <name type="scientific">Sinimarinibacterium flocculans</name>
    <dbReference type="NCBI Taxonomy" id="985250"/>
    <lineage>
        <taxon>Bacteria</taxon>
        <taxon>Pseudomonadati</taxon>
        <taxon>Pseudomonadota</taxon>
        <taxon>Gammaproteobacteria</taxon>
        <taxon>Nevskiales</taxon>
        <taxon>Nevskiaceae</taxon>
        <taxon>Sinimarinibacterium</taxon>
    </lineage>
</organism>
<dbReference type="GO" id="GO:0016787">
    <property type="term" value="F:hydrolase activity"/>
    <property type="evidence" value="ECO:0007669"/>
    <property type="project" value="UniProtKB-KW"/>
</dbReference>
<dbReference type="AlphaFoldDB" id="A0A318EAD5"/>
<protein>
    <submittedName>
        <fullName evidence="5">Esterase/PHB depolymerase</fullName>
    </submittedName>
</protein>
<dbReference type="PANTHER" id="PTHR43037:SF1">
    <property type="entry name" value="BLL1128 PROTEIN"/>
    <property type="match status" value="1"/>
</dbReference>
<keyword evidence="6" id="KW-1185">Reference proteome</keyword>
<accession>A0A318EAD5</accession>
<gene>
    <name evidence="5" type="ORF">C8D93_10789</name>
</gene>
<evidence type="ECO:0000313" key="6">
    <source>
        <dbReference type="Proteomes" id="UP000248330"/>
    </source>
</evidence>
<dbReference type="SUPFAM" id="SSF53474">
    <property type="entry name" value="alpha/beta-Hydrolases"/>
    <property type="match status" value="1"/>
</dbReference>
<feature type="compositionally biased region" description="Low complexity" evidence="3">
    <location>
        <begin position="30"/>
        <end position="45"/>
    </location>
</feature>
<feature type="chain" id="PRO_5016330889" evidence="4">
    <location>
        <begin position="23"/>
        <end position="227"/>
    </location>
</feature>
<keyword evidence="1 4" id="KW-0732">Signal</keyword>
<dbReference type="Gene3D" id="3.40.50.1820">
    <property type="entry name" value="alpha/beta hydrolase"/>
    <property type="match status" value="1"/>
</dbReference>
<dbReference type="InterPro" id="IPR010126">
    <property type="entry name" value="Esterase_phb"/>
</dbReference>
<dbReference type="GO" id="GO:0005576">
    <property type="term" value="C:extracellular region"/>
    <property type="evidence" value="ECO:0007669"/>
    <property type="project" value="InterPro"/>
</dbReference>
<dbReference type="RefSeq" id="WP_146216597.1">
    <property type="nucleotide sequence ID" value="NZ_CAWNXA010000007.1"/>
</dbReference>
<evidence type="ECO:0000256" key="4">
    <source>
        <dbReference type="SAM" id="SignalP"/>
    </source>
</evidence>
<dbReference type="Proteomes" id="UP000248330">
    <property type="component" value="Unassembled WGS sequence"/>
</dbReference>
<evidence type="ECO:0000313" key="5">
    <source>
        <dbReference type="EMBL" id="PXV66525.1"/>
    </source>
</evidence>
<name>A0A318EAD5_9GAMM</name>
<keyword evidence="2" id="KW-0378">Hydrolase</keyword>
<comment type="caution">
    <text evidence="5">The sequence shown here is derived from an EMBL/GenBank/DDBJ whole genome shotgun (WGS) entry which is preliminary data.</text>
</comment>